<name>A0A834I821_RHYFE</name>
<proteinExistence type="predicted"/>
<dbReference type="PANTHER" id="PTHR46114">
    <property type="entry name" value="APPLE DOMAIN-CONTAINING PROTEIN"/>
    <property type="match status" value="1"/>
</dbReference>
<sequence length="125" mass="14592">MLPLILSWTVMVHQHQHQLQGATLKRAVIDLGPQIRELMTDEVFESKLNKAEKRGWMAFMKVCHNFLGNTKSDYYRQIIKELLSAYKAFRCNMSLEIHFLNSHLDLFPENLGAALDEYGEIYYAN</sequence>
<reference evidence="1" key="1">
    <citation type="submission" date="2020-08" db="EMBL/GenBank/DDBJ databases">
        <title>Genome sequencing and assembly of the red palm weevil Rhynchophorus ferrugineus.</title>
        <authorList>
            <person name="Dias G.B."/>
            <person name="Bergman C.M."/>
            <person name="Manee M."/>
        </authorList>
    </citation>
    <scope>NUCLEOTIDE SEQUENCE</scope>
    <source>
        <strain evidence="1">AA-2017</strain>
        <tissue evidence="1">Whole larva</tissue>
    </source>
</reference>
<organism evidence="1 2">
    <name type="scientific">Rhynchophorus ferrugineus</name>
    <name type="common">Red palm weevil</name>
    <name type="synonym">Curculio ferrugineus</name>
    <dbReference type="NCBI Taxonomy" id="354439"/>
    <lineage>
        <taxon>Eukaryota</taxon>
        <taxon>Metazoa</taxon>
        <taxon>Ecdysozoa</taxon>
        <taxon>Arthropoda</taxon>
        <taxon>Hexapoda</taxon>
        <taxon>Insecta</taxon>
        <taxon>Pterygota</taxon>
        <taxon>Neoptera</taxon>
        <taxon>Endopterygota</taxon>
        <taxon>Coleoptera</taxon>
        <taxon>Polyphaga</taxon>
        <taxon>Cucujiformia</taxon>
        <taxon>Curculionidae</taxon>
        <taxon>Dryophthorinae</taxon>
        <taxon>Rhynchophorus</taxon>
    </lineage>
</organism>
<dbReference type="PANTHER" id="PTHR46114:SF1">
    <property type="entry name" value="ZAD DOMAIN-CONTAINING PROTEIN"/>
    <property type="match status" value="1"/>
</dbReference>
<evidence type="ECO:0000313" key="1">
    <source>
        <dbReference type="EMBL" id="KAF7268857.1"/>
    </source>
</evidence>
<dbReference type="EMBL" id="JAACXV010014298">
    <property type="protein sequence ID" value="KAF7268857.1"/>
    <property type="molecule type" value="Genomic_DNA"/>
</dbReference>
<comment type="caution">
    <text evidence="1">The sequence shown here is derived from an EMBL/GenBank/DDBJ whole genome shotgun (WGS) entry which is preliminary data.</text>
</comment>
<accession>A0A834I821</accession>
<protein>
    <submittedName>
        <fullName evidence="1">Uncharacterized protein</fullName>
    </submittedName>
</protein>
<dbReference type="AlphaFoldDB" id="A0A834I821"/>
<dbReference type="Proteomes" id="UP000625711">
    <property type="component" value="Unassembled WGS sequence"/>
</dbReference>
<evidence type="ECO:0000313" key="2">
    <source>
        <dbReference type="Proteomes" id="UP000625711"/>
    </source>
</evidence>
<dbReference type="OrthoDB" id="6744094at2759"/>
<gene>
    <name evidence="1" type="ORF">GWI33_018054</name>
</gene>
<keyword evidence="2" id="KW-1185">Reference proteome</keyword>